<feature type="compositionally biased region" description="Low complexity" evidence="6">
    <location>
        <begin position="314"/>
        <end position="337"/>
    </location>
</feature>
<dbReference type="PROSITE" id="PS50056">
    <property type="entry name" value="TYR_PHOSPHATASE_2"/>
    <property type="match status" value="1"/>
</dbReference>
<protein>
    <recommendedName>
        <fullName evidence="1">protein-tyrosine-phosphatase</fullName>
        <ecNumber evidence="1">3.1.3.48</ecNumber>
    </recommendedName>
</protein>
<accession>A0AB40DD28</accession>
<feature type="region of interest" description="Disordered" evidence="6">
    <location>
        <begin position="195"/>
        <end position="251"/>
    </location>
</feature>
<dbReference type="GO" id="GO:0004725">
    <property type="term" value="F:protein tyrosine phosphatase activity"/>
    <property type="evidence" value="ECO:0007669"/>
    <property type="project" value="UniProtKB-EC"/>
</dbReference>
<dbReference type="PANTHER" id="PTHR46198">
    <property type="entry name" value="PROTEIN-TYROSINE-PHOSPHATASE"/>
    <property type="match status" value="1"/>
</dbReference>
<keyword evidence="7" id="KW-1133">Transmembrane helix</keyword>
<feature type="active site" description="Phosphocysteine intermediate" evidence="5">
    <location>
        <position position="1389"/>
    </location>
</feature>
<dbReference type="GeneID" id="108015626"/>
<evidence type="ECO:0000313" key="11">
    <source>
        <dbReference type="Proteomes" id="UP001652628"/>
    </source>
</evidence>
<dbReference type="RefSeq" id="XP_065722068.2">
    <property type="nucleotide sequence ID" value="XM_065865996.2"/>
</dbReference>
<reference evidence="12" key="1">
    <citation type="submission" date="2025-08" db="UniProtKB">
        <authorList>
            <consortium name="RefSeq"/>
        </authorList>
    </citation>
    <scope>IDENTIFICATION</scope>
</reference>
<keyword evidence="2" id="KW-0597">Phosphoprotein</keyword>
<dbReference type="InterPro" id="IPR008356">
    <property type="entry name" value="Tyr_Pase_KIM-con"/>
</dbReference>
<sequence length="1460" mass="157824">MRVVGWLSGGLMLALAVMLTQARFIAKRETTGLEQAVASTSTDPDILPATRESGSGRELVEIKGESDMIDSQNILEDKGVIKAESQNETEILTESLKENLDLKKTTEGLVQNESNSTIEGILSEDQHKLKEGEVQLEKKTEPVTIKELTNKDTPAEAVKEDSNIITATQVHKNSTYLEDHVSTEDPVREVTTVKQILSPTTENTPLSEKTEQKDVATSDPLSKVEPQVQSETKEKPSEPVTEEKDNSTVEELPMKPVTLGVSSTTERLVNVTSSTRSSDHGRSMQYSSTTEGSIRFPAAATPMKLRAIPIHLSTTAPARTSSTTTTPKTTTATSFASHENAIEESTSQSEIHQLPEKRAKFISENSTNAQQLTLPNTAEVWSLAGMKAIPKAPLTTTTILPLLNHTDLANDIDIPLNKTEQHKEKNLLDWMHIAMMPSAPENRTEFVVRTTLDATEGATQATTEALDEKGPLKSSITAGLEQNEVTTARPMPVTTEKSSMDHNITTTTVGSELLEVPLVKKLDNTTNPKLTEAITEAQSEKEAATEAATFLALTEQPATSPVTARVGLTKTELLNITAVSESAEVSQQNSTETLLTTTTTTVGPLSVEFVSPEIILQEATTEETTAAIPKASTETAATSSAATTIAEASATSEGTTATPAAIPSATSSVATTPSHSTTEMAMKASEISNINSSSNNNDDDSSNDVIVATTKIPESEPPATATAEPTATSVSVRLTAEVSTSIRPEIIFESTPNTTIASTTSTSTTTIATPTQTEIAQISNEVNLEAVTVKTTVDSLSANVNVNSNEPRTAEKTDNAVNNSVAITESELVALKTTPATGEPNPLSDLSKLSKEHESSLETNNIGEAPVTETTTTTSAGVAVATDESTAATGGQEIEREKEHHHEGQQVVEEQDTEEQLAKTTMAVTTTTTPSTTTPITTTTTTSSSTTTTTTERPLTTTTMQPVVISLLDDSTTSSTTTTTTAAPPPTTTEEYVESSTVVNTTSSTIMLPETTTQQPTFMAPYPNELDHMQTNAQGNGTDVNVIIAITVSVIGVVALILLVAFLYLMRKRQKQMSYGQRCRPVSLDAYSLDNVSVLGSVRRKGRDVRASKRTYGNAAFDDPSLRHNLLTAGELARFVERRSDVFEEFRDVPQIIARADEVPPGCEDKNRYANVIPLPETRVVLQRQGDDDKTEYINANYVRGPRDAPNYYIACQAPLESTTSDFWRMIWEQQSRVIIQATDLNENGIEKCAEYLPPSATLDNHSSYGDYQVTLKHREVKDRYAISTLVLKRVDGEESRELTHYWYKWPEAGVPAEEAPIIAMLLEARSSLKSYCLEQANELREKSATLETSMDANGSKAEAGSTSSQEINGNISSRSGIRNQQGPLTVHCSPGTGRTGTIIASDMAIRSLETPKRSVDIPQLVYYVRRGRASAVQTKEQYEFIYKVASMYAAKITNLSNDN</sequence>
<evidence type="ECO:0000256" key="5">
    <source>
        <dbReference type="PIRSR" id="PIRSR608356-50"/>
    </source>
</evidence>
<feature type="compositionally biased region" description="Low complexity" evidence="6">
    <location>
        <begin position="971"/>
        <end position="989"/>
    </location>
</feature>
<dbReference type="Proteomes" id="UP001652628">
    <property type="component" value="Chromosome 3"/>
</dbReference>
<dbReference type="InterPro" id="IPR016130">
    <property type="entry name" value="Tyr_Pase_AS"/>
</dbReference>
<keyword evidence="4" id="KW-0904">Protein phosphatase</keyword>
<feature type="compositionally biased region" description="Polar residues" evidence="6">
    <location>
        <begin position="195"/>
        <end position="207"/>
    </location>
</feature>
<feature type="region of interest" description="Disordered" evidence="6">
    <location>
        <begin position="830"/>
        <end position="989"/>
    </location>
</feature>
<dbReference type="PROSITE" id="PS50055">
    <property type="entry name" value="TYR_PHOSPHATASE_PTP"/>
    <property type="match status" value="1"/>
</dbReference>
<feature type="domain" description="Tyrosine specific protein phosphatases" evidence="10">
    <location>
        <begin position="1366"/>
        <end position="1440"/>
    </location>
</feature>
<evidence type="ECO:0000256" key="1">
    <source>
        <dbReference type="ARBA" id="ARBA00013064"/>
    </source>
</evidence>
<keyword evidence="7" id="KW-0472">Membrane</keyword>
<feature type="region of interest" description="Disordered" evidence="6">
    <location>
        <begin position="1347"/>
        <end position="1368"/>
    </location>
</feature>
<feature type="compositionally biased region" description="Basic and acidic residues" evidence="6">
    <location>
        <begin position="893"/>
        <end position="904"/>
    </location>
</feature>
<feature type="signal peptide" evidence="8">
    <location>
        <begin position="1"/>
        <end position="22"/>
    </location>
</feature>
<feature type="region of interest" description="Disordered" evidence="6">
    <location>
        <begin position="1373"/>
        <end position="1392"/>
    </location>
</feature>
<evidence type="ECO:0000256" key="2">
    <source>
        <dbReference type="ARBA" id="ARBA00022553"/>
    </source>
</evidence>
<dbReference type="InterPro" id="IPR000387">
    <property type="entry name" value="Tyr_Pase_dom"/>
</dbReference>
<keyword evidence="8" id="KW-0732">Signal</keyword>
<feature type="region of interest" description="Disordered" evidence="6">
    <location>
        <begin position="271"/>
        <end position="291"/>
    </location>
</feature>
<evidence type="ECO:0000256" key="6">
    <source>
        <dbReference type="SAM" id="MobiDB-lite"/>
    </source>
</evidence>
<feature type="chain" id="PRO_5046882917" description="protein-tyrosine-phosphatase" evidence="8">
    <location>
        <begin position="23"/>
        <end position="1460"/>
    </location>
</feature>
<dbReference type="GO" id="GO:0009653">
    <property type="term" value="P:anatomical structure morphogenesis"/>
    <property type="evidence" value="ECO:0007669"/>
    <property type="project" value="UniProtKB-ARBA"/>
</dbReference>
<dbReference type="CDD" id="cd00047">
    <property type="entry name" value="PTPc"/>
    <property type="match status" value="1"/>
</dbReference>
<name>A0AB40DD28_DROSZ</name>
<feature type="compositionally biased region" description="Basic and acidic residues" evidence="6">
    <location>
        <begin position="231"/>
        <end position="247"/>
    </location>
</feature>
<evidence type="ECO:0000256" key="3">
    <source>
        <dbReference type="ARBA" id="ARBA00022801"/>
    </source>
</evidence>
<dbReference type="SMART" id="SM00404">
    <property type="entry name" value="PTPc_motif"/>
    <property type="match status" value="1"/>
</dbReference>
<feature type="compositionally biased region" description="Low complexity" evidence="6">
    <location>
        <begin position="920"/>
        <end position="959"/>
    </location>
</feature>
<dbReference type="GO" id="GO:0007165">
    <property type="term" value="P:signal transduction"/>
    <property type="evidence" value="ECO:0007669"/>
    <property type="project" value="TreeGrafter"/>
</dbReference>
<dbReference type="GO" id="GO:0005886">
    <property type="term" value="C:plasma membrane"/>
    <property type="evidence" value="ECO:0007669"/>
    <property type="project" value="TreeGrafter"/>
</dbReference>
<evidence type="ECO:0000259" key="9">
    <source>
        <dbReference type="PROSITE" id="PS50055"/>
    </source>
</evidence>
<keyword evidence="3" id="KW-0378">Hydrolase</keyword>
<organism evidence="11 12">
    <name type="scientific">Drosophila suzukii</name>
    <name type="common">Spotted-wing drosophila fruit fly</name>
    <dbReference type="NCBI Taxonomy" id="28584"/>
    <lineage>
        <taxon>Eukaryota</taxon>
        <taxon>Metazoa</taxon>
        <taxon>Ecdysozoa</taxon>
        <taxon>Arthropoda</taxon>
        <taxon>Hexapoda</taxon>
        <taxon>Insecta</taxon>
        <taxon>Pterygota</taxon>
        <taxon>Neoptera</taxon>
        <taxon>Endopterygota</taxon>
        <taxon>Diptera</taxon>
        <taxon>Brachycera</taxon>
        <taxon>Muscomorpha</taxon>
        <taxon>Ephydroidea</taxon>
        <taxon>Drosophilidae</taxon>
        <taxon>Drosophila</taxon>
        <taxon>Sophophora</taxon>
    </lineage>
</organism>
<dbReference type="PRINTS" id="PR00700">
    <property type="entry name" value="PRTYPHPHTASE"/>
</dbReference>
<dbReference type="InterPro" id="IPR000242">
    <property type="entry name" value="PTP_cat"/>
</dbReference>
<dbReference type="PROSITE" id="PS00383">
    <property type="entry name" value="TYR_PHOSPHATASE_1"/>
    <property type="match status" value="1"/>
</dbReference>
<evidence type="ECO:0000256" key="8">
    <source>
        <dbReference type="SAM" id="SignalP"/>
    </source>
</evidence>
<dbReference type="SMART" id="SM00194">
    <property type="entry name" value="PTPc"/>
    <property type="match status" value="1"/>
</dbReference>
<keyword evidence="7" id="KW-0812">Transmembrane</keyword>
<dbReference type="EC" id="3.1.3.48" evidence="1"/>
<dbReference type="InterPro" id="IPR029021">
    <property type="entry name" value="Prot-tyrosine_phosphatase-like"/>
</dbReference>
<dbReference type="GO" id="GO:0005829">
    <property type="term" value="C:cytosol"/>
    <property type="evidence" value="ECO:0007669"/>
    <property type="project" value="TreeGrafter"/>
</dbReference>
<dbReference type="GO" id="GO:0019901">
    <property type="term" value="F:protein kinase binding"/>
    <property type="evidence" value="ECO:0007669"/>
    <property type="project" value="TreeGrafter"/>
</dbReference>
<gene>
    <name evidence="12" type="primary">LOC108015626</name>
</gene>
<feature type="region of interest" description="Disordered" evidence="6">
    <location>
        <begin position="648"/>
        <end position="673"/>
    </location>
</feature>
<dbReference type="InterPro" id="IPR003595">
    <property type="entry name" value="Tyr_Pase_cat"/>
</dbReference>
<evidence type="ECO:0000313" key="12">
    <source>
        <dbReference type="RefSeq" id="XP_065722068.2"/>
    </source>
</evidence>
<feature type="compositionally biased region" description="Low complexity" evidence="6">
    <location>
        <begin position="867"/>
        <end position="882"/>
    </location>
</feature>
<feature type="region of interest" description="Disordered" evidence="6">
    <location>
        <begin position="314"/>
        <end position="352"/>
    </location>
</feature>
<feature type="compositionally biased region" description="Polar residues" evidence="6">
    <location>
        <begin position="1373"/>
        <end position="1384"/>
    </location>
</feature>
<keyword evidence="11" id="KW-1185">Reference proteome</keyword>
<dbReference type="Gene3D" id="3.90.190.10">
    <property type="entry name" value="Protein tyrosine phosphatase superfamily"/>
    <property type="match status" value="1"/>
</dbReference>
<dbReference type="PANTHER" id="PTHR46198:SF4">
    <property type="entry name" value="PROTEIN-TYROSINE-PHOSPHATASE"/>
    <property type="match status" value="1"/>
</dbReference>
<feature type="transmembrane region" description="Helical" evidence="7">
    <location>
        <begin position="1042"/>
        <end position="1065"/>
    </location>
</feature>
<evidence type="ECO:0000256" key="7">
    <source>
        <dbReference type="SAM" id="Phobius"/>
    </source>
</evidence>
<evidence type="ECO:0000256" key="4">
    <source>
        <dbReference type="ARBA" id="ARBA00022912"/>
    </source>
</evidence>
<dbReference type="SUPFAM" id="SSF52799">
    <property type="entry name" value="(Phosphotyrosine protein) phosphatases II"/>
    <property type="match status" value="1"/>
</dbReference>
<evidence type="ECO:0000259" key="10">
    <source>
        <dbReference type="PROSITE" id="PS50056"/>
    </source>
</evidence>
<proteinExistence type="predicted"/>
<feature type="domain" description="Tyrosine-protein phosphatase" evidence="9">
    <location>
        <begin position="1165"/>
        <end position="1449"/>
    </location>
</feature>
<dbReference type="GO" id="GO:0030054">
    <property type="term" value="C:cell junction"/>
    <property type="evidence" value="ECO:0007669"/>
    <property type="project" value="TreeGrafter"/>
</dbReference>
<dbReference type="GO" id="GO:0048666">
    <property type="term" value="P:neuron development"/>
    <property type="evidence" value="ECO:0007669"/>
    <property type="project" value="UniProtKB-ARBA"/>
</dbReference>
<dbReference type="Pfam" id="PF00102">
    <property type="entry name" value="Y_phosphatase"/>
    <property type="match status" value="1"/>
</dbReference>